<dbReference type="SUPFAM" id="SSF53187">
    <property type="entry name" value="Zn-dependent exopeptidases"/>
    <property type="match status" value="1"/>
</dbReference>
<sequence length="120" mass="13344">MNSRVFIIGSLIAIALALGLGIIIGHFAITKTTTNTSSKYDRLTKPADQQNYQTFINSIQAANIEANLKDLTSRPHMAGLPEDLESAQVIEKRWKTDGLQVTKLKYNVLLSYPDNNNPNR</sequence>
<dbReference type="InterPro" id="IPR039373">
    <property type="entry name" value="Peptidase_M28B"/>
</dbReference>
<gene>
    <name evidence="2" type="ORF">RFH988_LOCUS30747</name>
</gene>
<evidence type="ECO:0000313" key="2">
    <source>
        <dbReference type="EMBL" id="CAF1320791.1"/>
    </source>
</evidence>
<comment type="caution">
    <text evidence="2">The sequence shown here is derived from an EMBL/GenBank/DDBJ whole genome shotgun (WGS) entry which is preliminary data.</text>
</comment>
<reference evidence="2" key="1">
    <citation type="submission" date="2021-02" db="EMBL/GenBank/DDBJ databases">
        <authorList>
            <person name="Nowell W R."/>
        </authorList>
    </citation>
    <scope>NUCLEOTIDE SEQUENCE</scope>
</reference>
<protein>
    <submittedName>
        <fullName evidence="2">Uncharacterized protein</fullName>
    </submittedName>
</protein>
<dbReference type="Gene3D" id="3.40.630.10">
    <property type="entry name" value="Zn peptidases"/>
    <property type="match status" value="1"/>
</dbReference>
<dbReference type="EMBL" id="CAJNOO010003147">
    <property type="protein sequence ID" value="CAF1320791.1"/>
    <property type="molecule type" value="Genomic_DNA"/>
</dbReference>
<dbReference type="Proteomes" id="UP000663882">
    <property type="component" value="Unassembled WGS sequence"/>
</dbReference>
<proteinExistence type="predicted"/>
<feature type="transmembrane region" description="Helical" evidence="1">
    <location>
        <begin position="6"/>
        <end position="29"/>
    </location>
</feature>
<dbReference type="AlphaFoldDB" id="A0A815FM52"/>
<keyword evidence="1" id="KW-1133">Transmembrane helix</keyword>
<keyword evidence="1" id="KW-0472">Membrane</keyword>
<name>A0A815FM52_9BILA</name>
<dbReference type="GO" id="GO:0004180">
    <property type="term" value="F:carboxypeptidase activity"/>
    <property type="evidence" value="ECO:0007669"/>
    <property type="project" value="TreeGrafter"/>
</dbReference>
<evidence type="ECO:0000313" key="3">
    <source>
        <dbReference type="Proteomes" id="UP000663882"/>
    </source>
</evidence>
<dbReference type="OrthoDB" id="5841748at2759"/>
<dbReference type="PANTHER" id="PTHR10404">
    <property type="entry name" value="N-ACETYLATED-ALPHA-LINKED ACIDIC DIPEPTIDASE"/>
    <property type="match status" value="1"/>
</dbReference>
<dbReference type="PANTHER" id="PTHR10404:SF74">
    <property type="entry name" value="AMINOPEPTIDASE NAALADL1-LIKE"/>
    <property type="match status" value="1"/>
</dbReference>
<organism evidence="2 3">
    <name type="scientific">Rotaria sordida</name>
    <dbReference type="NCBI Taxonomy" id="392033"/>
    <lineage>
        <taxon>Eukaryota</taxon>
        <taxon>Metazoa</taxon>
        <taxon>Spiralia</taxon>
        <taxon>Gnathifera</taxon>
        <taxon>Rotifera</taxon>
        <taxon>Eurotatoria</taxon>
        <taxon>Bdelloidea</taxon>
        <taxon>Philodinida</taxon>
        <taxon>Philodinidae</taxon>
        <taxon>Rotaria</taxon>
    </lineage>
</organism>
<accession>A0A815FM52</accession>
<keyword evidence="1" id="KW-0812">Transmembrane</keyword>
<evidence type="ECO:0000256" key="1">
    <source>
        <dbReference type="SAM" id="Phobius"/>
    </source>
</evidence>